<comment type="caution">
    <text evidence="7">The sequence shown here is derived from an EMBL/GenBank/DDBJ whole genome shotgun (WGS) entry which is preliminary data.</text>
</comment>
<feature type="chain" id="PRO_5046112581" evidence="5">
    <location>
        <begin position="25"/>
        <end position="585"/>
    </location>
</feature>
<feature type="transmembrane region" description="Helical" evidence="4">
    <location>
        <begin position="201"/>
        <end position="220"/>
    </location>
</feature>
<keyword evidence="1" id="KW-0805">Transcription regulation</keyword>
<keyword evidence="5" id="KW-0732">Signal</keyword>
<dbReference type="Gene3D" id="1.10.10.60">
    <property type="entry name" value="Homeodomain-like"/>
    <property type="match status" value="1"/>
</dbReference>
<dbReference type="PANTHER" id="PTHR46796">
    <property type="entry name" value="HTH-TYPE TRANSCRIPTIONAL ACTIVATOR RHAS-RELATED"/>
    <property type="match status" value="1"/>
</dbReference>
<dbReference type="SMART" id="SM00342">
    <property type="entry name" value="HTH_ARAC"/>
    <property type="match status" value="1"/>
</dbReference>
<keyword evidence="4" id="KW-0472">Membrane</keyword>
<keyword evidence="4" id="KW-1133">Transmembrane helix</keyword>
<feature type="transmembrane region" description="Helical" evidence="4">
    <location>
        <begin position="255"/>
        <end position="278"/>
    </location>
</feature>
<dbReference type="InterPro" id="IPR011622">
    <property type="entry name" value="7TMR_DISM_rcpt_extracell_dom2"/>
</dbReference>
<evidence type="ECO:0000256" key="3">
    <source>
        <dbReference type="ARBA" id="ARBA00023163"/>
    </source>
</evidence>
<gene>
    <name evidence="7" type="ORF">L0664_13170</name>
</gene>
<dbReference type="SUPFAM" id="SSF46689">
    <property type="entry name" value="Homeodomain-like"/>
    <property type="match status" value="1"/>
</dbReference>
<feature type="transmembrane region" description="Helical" evidence="4">
    <location>
        <begin position="392"/>
        <end position="414"/>
    </location>
</feature>
<dbReference type="PROSITE" id="PS01124">
    <property type="entry name" value="HTH_ARAC_FAMILY_2"/>
    <property type="match status" value="1"/>
</dbReference>
<feature type="transmembrane region" description="Helical" evidence="4">
    <location>
        <begin position="324"/>
        <end position="342"/>
    </location>
</feature>
<feature type="signal peptide" evidence="5">
    <location>
        <begin position="1"/>
        <end position="24"/>
    </location>
</feature>
<keyword evidence="4" id="KW-0812">Transmembrane</keyword>
<name>A0ABS9CXP2_9RHOB</name>
<dbReference type="Gene3D" id="2.60.40.2380">
    <property type="match status" value="1"/>
</dbReference>
<evidence type="ECO:0000313" key="7">
    <source>
        <dbReference type="EMBL" id="MCF2872020.1"/>
    </source>
</evidence>
<dbReference type="InterPro" id="IPR018062">
    <property type="entry name" value="HTH_AraC-typ_CS"/>
</dbReference>
<dbReference type="Pfam" id="PF07696">
    <property type="entry name" value="7TMR-DISMED2"/>
    <property type="match status" value="1"/>
</dbReference>
<dbReference type="Pfam" id="PF12833">
    <property type="entry name" value="HTH_18"/>
    <property type="match status" value="1"/>
</dbReference>
<evidence type="ECO:0000256" key="2">
    <source>
        <dbReference type="ARBA" id="ARBA00023125"/>
    </source>
</evidence>
<evidence type="ECO:0000256" key="5">
    <source>
        <dbReference type="SAM" id="SignalP"/>
    </source>
</evidence>
<proteinExistence type="predicted"/>
<dbReference type="InterPro" id="IPR018060">
    <property type="entry name" value="HTH_AraC"/>
</dbReference>
<evidence type="ECO:0000259" key="6">
    <source>
        <dbReference type="PROSITE" id="PS01124"/>
    </source>
</evidence>
<feature type="domain" description="HTH araC/xylS-type" evidence="6">
    <location>
        <begin position="477"/>
        <end position="577"/>
    </location>
</feature>
<dbReference type="Pfam" id="PF07695">
    <property type="entry name" value="7TMR-DISM_7TM"/>
    <property type="match status" value="1"/>
</dbReference>
<dbReference type="InterPro" id="IPR050204">
    <property type="entry name" value="AraC_XylS_family_regulators"/>
</dbReference>
<keyword evidence="3" id="KW-0804">Transcription</keyword>
<feature type="transmembrane region" description="Helical" evidence="4">
    <location>
        <begin position="298"/>
        <end position="318"/>
    </location>
</feature>
<organism evidence="7 8">
    <name type="scientific">Octadecabacter dasysiphoniae</name>
    <dbReference type="NCBI Taxonomy" id="2909341"/>
    <lineage>
        <taxon>Bacteria</taxon>
        <taxon>Pseudomonadati</taxon>
        <taxon>Pseudomonadota</taxon>
        <taxon>Alphaproteobacteria</taxon>
        <taxon>Rhodobacterales</taxon>
        <taxon>Roseobacteraceae</taxon>
        <taxon>Octadecabacter</taxon>
    </lineage>
</organism>
<accession>A0ABS9CXP2</accession>
<evidence type="ECO:0000313" key="8">
    <source>
        <dbReference type="Proteomes" id="UP001200557"/>
    </source>
</evidence>
<protein>
    <submittedName>
        <fullName evidence="7">Helix-turn-helix domain-containing protein</fullName>
    </submittedName>
</protein>
<feature type="transmembrane region" description="Helical" evidence="4">
    <location>
        <begin position="349"/>
        <end position="372"/>
    </location>
</feature>
<dbReference type="InterPro" id="IPR011623">
    <property type="entry name" value="7TMR_DISM_rcpt_extracell_dom1"/>
</dbReference>
<dbReference type="EMBL" id="JAKGAQ010000003">
    <property type="protein sequence ID" value="MCF2872020.1"/>
    <property type="molecule type" value="Genomic_DNA"/>
</dbReference>
<dbReference type="Proteomes" id="UP001200557">
    <property type="component" value="Unassembled WGS sequence"/>
</dbReference>
<keyword evidence="8" id="KW-1185">Reference proteome</keyword>
<dbReference type="PROSITE" id="PS00041">
    <property type="entry name" value="HTH_ARAC_FAMILY_1"/>
    <property type="match status" value="1"/>
</dbReference>
<feature type="transmembrane region" description="Helical" evidence="4">
    <location>
        <begin position="232"/>
        <end position="249"/>
    </location>
</feature>
<keyword evidence="2" id="KW-0238">DNA-binding</keyword>
<dbReference type="InterPro" id="IPR009057">
    <property type="entry name" value="Homeodomain-like_sf"/>
</dbReference>
<sequence length="585" mass="65507">MLGRLKILLICVVVGFGGMLPATADHLAQDCDPAGESAPAYNTLEDVSGGQLRPLMTEHLSDPSGMIASDDIHTHAFSYTPCVDRYAIKRPDGALWLRFTLNNPNDHRVEWRIAFMETIFDEMALFEQTETGLDELARNGRTVPTDQRSIVSVRSALAVTLAANETKEFYVRVAGTFTPHATPLLVSEEFFYRWSTSFQTILIVLMGLIALLIMLSLILFRQVTTEFYKYYTLYLLASFMFIFILYGWFHRVFDVQFPVTFTVPAIQLAVGVGVITNIQYTRVLLSSGKRSRMQQRGFVILTVIAVALCGIAVLSPWQHAMPNVLMQFISPLILLAFACARLGRGLPQVLPLCGSLICLVIGLAIANYFFVFPPHITASDSVIEVMRWRAGTYSYTFAIIGEAMFMMLAISMMLQGIRSRSKIAFEEVETLRRSLEATQAKNAKIAEIAQARARFVEDALGDEAEERVLHFEDRLEVRARKIVLDNVGKEGFGPQALGAELGVSERTLSRRMNDALNISPARFIRETRLELARDLIVLRHYSSVAEVAYATGFSSVSHFTRLYGAKFNETPRETFKTTKRAKAAL</sequence>
<reference evidence="7 8" key="1">
    <citation type="submission" date="2022-01" db="EMBL/GenBank/DDBJ databases">
        <title>Octadecabacter sp. nov., isolated from a marine alga.</title>
        <authorList>
            <person name="Jin M.S."/>
            <person name="Kim H.M."/>
            <person name="Han D.M."/>
            <person name="Jung J.J."/>
            <person name="Jeon C.O."/>
        </authorList>
    </citation>
    <scope>NUCLEOTIDE SEQUENCE [LARGE SCALE GENOMIC DNA]</scope>
    <source>
        <strain evidence="7 8">G9-8</strain>
    </source>
</reference>
<evidence type="ECO:0000256" key="4">
    <source>
        <dbReference type="SAM" id="Phobius"/>
    </source>
</evidence>
<evidence type="ECO:0000256" key="1">
    <source>
        <dbReference type="ARBA" id="ARBA00023015"/>
    </source>
</evidence>